<protein>
    <recommendedName>
        <fullName evidence="2">Phytocyanin domain-containing protein</fullName>
    </recommendedName>
</protein>
<reference evidence="3" key="1">
    <citation type="submission" date="2023-07" db="EMBL/GenBank/DDBJ databases">
        <title>draft genome sequence of fig (Ficus carica).</title>
        <authorList>
            <person name="Takahashi T."/>
            <person name="Nishimura K."/>
        </authorList>
    </citation>
    <scope>NUCLEOTIDE SEQUENCE</scope>
</reference>
<accession>A0AA88D0B3</accession>
<dbReference type="PANTHER" id="PTHR34052">
    <property type="entry name" value="GLYCINE-RICH PROTEIN-LIKE"/>
    <property type="match status" value="1"/>
</dbReference>
<evidence type="ECO:0000259" key="2">
    <source>
        <dbReference type="PROSITE" id="PS51485"/>
    </source>
</evidence>
<feature type="domain" description="Phytocyanin" evidence="2">
    <location>
        <begin position="62"/>
        <end position="177"/>
    </location>
</feature>
<organism evidence="3 4">
    <name type="scientific">Ficus carica</name>
    <name type="common">Common fig</name>
    <dbReference type="NCBI Taxonomy" id="3494"/>
    <lineage>
        <taxon>Eukaryota</taxon>
        <taxon>Viridiplantae</taxon>
        <taxon>Streptophyta</taxon>
        <taxon>Embryophyta</taxon>
        <taxon>Tracheophyta</taxon>
        <taxon>Spermatophyta</taxon>
        <taxon>Magnoliopsida</taxon>
        <taxon>eudicotyledons</taxon>
        <taxon>Gunneridae</taxon>
        <taxon>Pentapetalae</taxon>
        <taxon>rosids</taxon>
        <taxon>fabids</taxon>
        <taxon>Rosales</taxon>
        <taxon>Moraceae</taxon>
        <taxon>Ficeae</taxon>
        <taxon>Ficus</taxon>
    </lineage>
</organism>
<dbReference type="InterPro" id="IPR008972">
    <property type="entry name" value="Cupredoxin"/>
</dbReference>
<evidence type="ECO:0000313" key="4">
    <source>
        <dbReference type="Proteomes" id="UP001187192"/>
    </source>
</evidence>
<keyword evidence="1" id="KW-0732">Signal</keyword>
<feature type="chain" id="PRO_5041635064" description="Phytocyanin domain-containing protein" evidence="1">
    <location>
        <begin position="29"/>
        <end position="182"/>
    </location>
</feature>
<dbReference type="Proteomes" id="UP001187192">
    <property type="component" value="Unassembled WGS sequence"/>
</dbReference>
<dbReference type="PROSITE" id="PS51485">
    <property type="entry name" value="PHYTOCYANIN"/>
    <property type="match status" value="1"/>
</dbReference>
<dbReference type="AlphaFoldDB" id="A0AA88D0B3"/>
<keyword evidence="4" id="KW-1185">Reference proteome</keyword>
<proteinExistence type="predicted"/>
<name>A0AA88D0B3_FICCA</name>
<comment type="caution">
    <text evidence="3">The sequence shown here is derived from an EMBL/GenBank/DDBJ whole genome shotgun (WGS) entry which is preliminary data.</text>
</comment>
<dbReference type="SUPFAM" id="SSF49503">
    <property type="entry name" value="Cupredoxins"/>
    <property type="match status" value="1"/>
</dbReference>
<dbReference type="GO" id="GO:0009055">
    <property type="term" value="F:electron transfer activity"/>
    <property type="evidence" value="ECO:0007669"/>
    <property type="project" value="InterPro"/>
</dbReference>
<gene>
    <name evidence="3" type="ORF">TIFTF001_006914</name>
</gene>
<evidence type="ECO:0000313" key="3">
    <source>
        <dbReference type="EMBL" id="GMN37556.1"/>
    </source>
</evidence>
<feature type="signal peptide" evidence="1">
    <location>
        <begin position="1"/>
        <end position="28"/>
    </location>
</feature>
<dbReference type="InterPro" id="IPR003245">
    <property type="entry name" value="Phytocyanin_dom"/>
</dbReference>
<sequence>MGQYSSSNYLAKALAVLLFASMLAGCMANRDGIFGFNSTDWRLRHRGSWNRHHPNKTQELPIKIIVGGSENWRFNFSYTDWAFKHGPFYVNDTLVFKYDPPVDNNSHPHNVYLLPNLESLMKCDLSKAKEIANATQGAGEGFEFVLEKRQPYYFACGASNGVHCDVGHMKFSVMPTLRARLG</sequence>
<dbReference type="Gramene" id="FCD_00014377-RA">
    <property type="protein sequence ID" value="FCD_00014377-RA:cds"/>
    <property type="gene ID" value="FCD_00014377"/>
</dbReference>
<dbReference type="Pfam" id="PF02298">
    <property type="entry name" value="Cu_bind_like"/>
    <property type="match status" value="1"/>
</dbReference>
<dbReference type="PANTHER" id="PTHR34052:SF1">
    <property type="entry name" value="OS06G0216700 PROTEIN"/>
    <property type="match status" value="1"/>
</dbReference>
<dbReference type="Gene3D" id="2.60.40.420">
    <property type="entry name" value="Cupredoxins - blue copper proteins"/>
    <property type="match status" value="1"/>
</dbReference>
<dbReference type="EMBL" id="BTGU01000007">
    <property type="protein sequence ID" value="GMN37556.1"/>
    <property type="molecule type" value="Genomic_DNA"/>
</dbReference>
<evidence type="ECO:0000256" key="1">
    <source>
        <dbReference type="SAM" id="SignalP"/>
    </source>
</evidence>